<dbReference type="InterPro" id="IPR003593">
    <property type="entry name" value="AAA+_ATPase"/>
</dbReference>
<dbReference type="SUPFAM" id="SSF52540">
    <property type="entry name" value="P-loop containing nucleoside triphosphate hydrolases"/>
    <property type="match status" value="1"/>
</dbReference>
<comment type="subcellular location">
    <subcellularLocation>
        <location evidence="1">Cell membrane</location>
        <topology evidence="1">Multi-pass membrane protein</topology>
    </subcellularLocation>
</comment>
<gene>
    <name evidence="11" type="ORF">HMPREF6485_1121</name>
</gene>
<proteinExistence type="predicted"/>
<evidence type="ECO:0000256" key="6">
    <source>
        <dbReference type="ARBA" id="ARBA00023136"/>
    </source>
</evidence>
<evidence type="ECO:0000256" key="8">
    <source>
        <dbReference type="SAM" id="Phobius"/>
    </source>
</evidence>
<evidence type="ECO:0000256" key="3">
    <source>
        <dbReference type="ARBA" id="ARBA00022741"/>
    </source>
</evidence>
<evidence type="ECO:0000256" key="5">
    <source>
        <dbReference type="ARBA" id="ARBA00022989"/>
    </source>
</evidence>
<evidence type="ECO:0000256" key="2">
    <source>
        <dbReference type="ARBA" id="ARBA00022692"/>
    </source>
</evidence>
<dbReference type="GO" id="GO:0140359">
    <property type="term" value="F:ABC-type transporter activity"/>
    <property type="evidence" value="ECO:0007669"/>
    <property type="project" value="InterPro"/>
</dbReference>
<evidence type="ECO:0000256" key="4">
    <source>
        <dbReference type="ARBA" id="ARBA00022840"/>
    </source>
</evidence>
<feature type="transmembrane region" description="Helical" evidence="8">
    <location>
        <begin position="175"/>
        <end position="194"/>
    </location>
</feature>
<keyword evidence="3" id="KW-0547">Nucleotide-binding</keyword>
<dbReference type="InterPro" id="IPR003439">
    <property type="entry name" value="ABC_transporter-like_ATP-bd"/>
</dbReference>
<dbReference type="Gene3D" id="1.20.1560.10">
    <property type="entry name" value="ABC transporter type 1, transmembrane domain"/>
    <property type="match status" value="1"/>
</dbReference>
<evidence type="ECO:0000313" key="12">
    <source>
        <dbReference type="Proteomes" id="UP000003112"/>
    </source>
</evidence>
<dbReference type="PANTHER" id="PTHR24221">
    <property type="entry name" value="ATP-BINDING CASSETTE SUB-FAMILY B"/>
    <property type="match status" value="1"/>
</dbReference>
<dbReference type="InterPro" id="IPR027417">
    <property type="entry name" value="P-loop_NTPase"/>
</dbReference>
<dbReference type="InterPro" id="IPR011527">
    <property type="entry name" value="ABC1_TM_dom"/>
</dbReference>
<keyword evidence="12" id="KW-1185">Reference proteome</keyword>
<feature type="region of interest" description="Disordered" evidence="7">
    <location>
        <begin position="418"/>
        <end position="453"/>
    </location>
</feature>
<dbReference type="PROSITE" id="PS50929">
    <property type="entry name" value="ABC_TM1F"/>
    <property type="match status" value="1"/>
</dbReference>
<keyword evidence="6 8" id="KW-0472">Membrane</keyword>
<protein>
    <submittedName>
        <fullName evidence="11">ABC transporter, ATP-binding protein</fullName>
    </submittedName>
</protein>
<keyword evidence="4 11" id="KW-0067">ATP-binding</keyword>
<dbReference type="Gene3D" id="3.40.50.300">
    <property type="entry name" value="P-loop containing nucleotide triphosphate hydrolases"/>
    <property type="match status" value="1"/>
</dbReference>
<dbReference type="HOGENOM" id="CLU_000604_84_3_10"/>
<dbReference type="eggNOG" id="COG1132">
    <property type="taxonomic scope" value="Bacteria"/>
</dbReference>
<reference evidence="11 12" key="1">
    <citation type="submission" date="2010-10" db="EMBL/GenBank/DDBJ databases">
        <authorList>
            <person name="Muzny D."/>
            <person name="Qin X."/>
            <person name="Deng J."/>
            <person name="Jiang H."/>
            <person name="Liu Y."/>
            <person name="Qu J."/>
            <person name="Song X.-Z."/>
            <person name="Zhang L."/>
            <person name="Thornton R."/>
            <person name="Coyle M."/>
            <person name="Francisco L."/>
            <person name="Jackson L."/>
            <person name="Javaid M."/>
            <person name="Korchina V."/>
            <person name="Kovar C."/>
            <person name="Mata R."/>
            <person name="Mathew T."/>
            <person name="Ngo R."/>
            <person name="Nguyen L."/>
            <person name="Nguyen N."/>
            <person name="Okwuonu G."/>
            <person name="Ongeri F."/>
            <person name="Pham C."/>
            <person name="Simmons D."/>
            <person name="Wilczek-Boney K."/>
            <person name="Hale W."/>
            <person name="Jakkamsetti A."/>
            <person name="Pham P."/>
            <person name="Ruth R."/>
            <person name="San Lucas F."/>
            <person name="Warren J."/>
            <person name="Zhang J."/>
            <person name="Zhao Z."/>
            <person name="Zhou C."/>
            <person name="Zhu D."/>
            <person name="Lee S."/>
            <person name="Bess C."/>
            <person name="Blankenburg K."/>
            <person name="Forbes L."/>
            <person name="Fu Q."/>
            <person name="Gubbala S."/>
            <person name="Hirani K."/>
            <person name="Jayaseelan J.C."/>
            <person name="Lara F."/>
            <person name="Munidasa M."/>
            <person name="Palculict T."/>
            <person name="Patil S."/>
            <person name="Pu L.-L."/>
            <person name="Saada N."/>
            <person name="Tang L."/>
            <person name="Weissenberger G."/>
            <person name="Zhu Y."/>
            <person name="Hemphill L."/>
            <person name="Shang Y."/>
            <person name="Youmans B."/>
            <person name="Ayvaz T."/>
            <person name="Ross M."/>
            <person name="Santibanez J."/>
            <person name="Aqrawi P."/>
            <person name="Gross S."/>
            <person name="Joshi V."/>
            <person name="Fowler G."/>
            <person name="Nazareth L."/>
            <person name="Reid J."/>
            <person name="Worley K."/>
            <person name="Petrosino J."/>
            <person name="Highlander S."/>
            <person name="Gibbs R."/>
        </authorList>
    </citation>
    <scope>NUCLEOTIDE SEQUENCE [LARGE SCALE GENOMIC DNA]</scope>
    <source>
        <strain evidence="11 12">ATCC 33574</strain>
    </source>
</reference>
<dbReference type="PANTHER" id="PTHR24221:SF654">
    <property type="entry name" value="ATP-BINDING CASSETTE SUB-FAMILY B MEMBER 6"/>
    <property type="match status" value="1"/>
</dbReference>
<keyword evidence="5 8" id="KW-1133">Transmembrane helix</keyword>
<evidence type="ECO:0000259" key="10">
    <source>
        <dbReference type="PROSITE" id="PS50929"/>
    </source>
</evidence>
<name>E6K685_9BACT</name>
<evidence type="ECO:0000313" key="11">
    <source>
        <dbReference type="EMBL" id="EFU30918.1"/>
    </source>
</evidence>
<evidence type="ECO:0000256" key="1">
    <source>
        <dbReference type="ARBA" id="ARBA00004651"/>
    </source>
</evidence>
<dbReference type="InterPro" id="IPR036640">
    <property type="entry name" value="ABC1_TM_sf"/>
</dbReference>
<dbReference type="AlphaFoldDB" id="E6K685"/>
<dbReference type="GO" id="GO:0016887">
    <property type="term" value="F:ATP hydrolysis activity"/>
    <property type="evidence" value="ECO:0007669"/>
    <property type="project" value="InterPro"/>
</dbReference>
<feature type="transmembrane region" description="Helical" evidence="8">
    <location>
        <begin position="36"/>
        <end position="57"/>
    </location>
</feature>
<feature type="compositionally biased region" description="Basic residues" evidence="7">
    <location>
        <begin position="425"/>
        <end position="442"/>
    </location>
</feature>
<keyword evidence="2 8" id="KW-0812">Transmembrane</keyword>
<feature type="transmembrane region" description="Helical" evidence="8">
    <location>
        <begin position="261"/>
        <end position="280"/>
    </location>
</feature>
<dbReference type="Proteomes" id="UP000003112">
    <property type="component" value="Unassembled WGS sequence"/>
</dbReference>
<dbReference type="SUPFAM" id="SSF90123">
    <property type="entry name" value="ABC transporter transmembrane region"/>
    <property type="match status" value="1"/>
</dbReference>
<feature type="transmembrane region" description="Helical" evidence="8">
    <location>
        <begin position="72"/>
        <end position="96"/>
    </location>
</feature>
<comment type="caution">
    <text evidence="11">The sequence shown here is derived from an EMBL/GenBank/DDBJ whole genome shotgun (WGS) entry which is preliminary data.</text>
</comment>
<organism evidence="11 12">
    <name type="scientific">Segatella buccae ATCC 33574</name>
    <dbReference type="NCBI Taxonomy" id="873513"/>
    <lineage>
        <taxon>Bacteria</taxon>
        <taxon>Pseudomonadati</taxon>
        <taxon>Bacteroidota</taxon>
        <taxon>Bacteroidia</taxon>
        <taxon>Bacteroidales</taxon>
        <taxon>Prevotellaceae</taxon>
        <taxon>Segatella</taxon>
    </lineage>
</organism>
<feature type="transmembrane region" description="Helical" evidence="8">
    <location>
        <begin position="150"/>
        <end position="169"/>
    </location>
</feature>
<dbReference type="GO" id="GO:0005886">
    <property type="term" value="C:plasma membrane"/>
    <property type="evidence" value="ECO:0007669"/>
    <property type="project" value="UniProtKB-SubCell"/>
</dbReference>
<dbReference type="EMBL" id="AEPD01000022">
    <property type="protein sequence ID" value="EFU30918.1"/>
    <property type="molecule type" value="Genomic_DNA"/>
</dbReference>
<evidence type="ECO:0000259" key="9">
    <source>
        <dbReference type="PROSITE" id="PS50893"/>
    </source>
</evidence>
<sequence>MEMRIKSLLKIPESKYPAGIILKWLWRAWRGNQLQAVLNALVGLLSVGVSLAQVWAVKRAIDVASGAVEGDVYWAVALMGGLILLDFSLSVSAIWIKNLLGIKAQNRMQQRMLDRILRSEWHGKEMRHSGDVLNRLEFDVNNVVDFLTEVIPNSLSVVAMFLGAFFYLFSMDKLLAFVIIAIIPIFVAVSKIYVGQMRKLTRQVRDSDSKVQSVLQETIQHRMLIKTLESDSAMVDRLENTQSELRHNVVRRTLFSVFSNLILNFGFALGYLVAFLWAALRMSAGTLTFGGMTAFLQLVSKIQGPARNLTKLVPAFVSVFTAAERLMELEENPLEELDDPIEVSAPCGLRLTNVSYAYTAQDGNVISGLSFDFRPGSCTAILGETGAGKTTLIRLLLALIKPQSGRVEIYSEADRLCHHDQRTRQSSKKRHAKSSGKHRGNGRHQSGSAPTPFIQPLIPRHRCNFVYVPQGNTLMSGSIRDNLRLGKLTATDEEMHEALELSCADFVFSLPDGLDTLCSEQGGGLSEGQAQRIAIARSLLRNRSIMLFDEATSALDPETERQLLHNILAGHDKTIIFITHRPAVVDYCDGTLRIEKT</sequence>
<dbReference type="GO" id="GO:0005524">
    <property type="term" value="F:ATP binding"/>
    <property type="evidence" value="ECO:0007669"/>
    <property type="project" value="UniProtKB-KW"/>
</dbReference>
<evidence type="ECO:0000256" key="7">
    <source>
        <dbReference type="SAM" id="MobiDB-lite"/>
    </source>
</evidence>
<dbReference type="InterPro" id="IPR039421">
    <property type="entry name" value="Type_1_exporter"/>
</dbReference>
<dbReference type="STRING" id="873513.HMPREF6485_1121"/>
<dbReference type="PROSITE" id="PS50893">
    <property type="entry name" value="ABC_TRANSPORTER_2"/>
    <property type="match status" value="1"/>
</dbReference>
<dbReference type="Pfam" id="PF00005">
    <property type="entry name" value="ABC_tran"/>
    <property type="match status" value="1"/>
</dbReference>
<accession>E6K685</accession>
<feature type="domain" description="ABC transporter" evidence="9">
    <location>
        <begin position="349"/>
        <end position="597"/>
    </location>
</feature>
<dbReference type="Pfam" id="PF00664">
    <property type="entry name" value="ABC_membrane"/>
    <property type="match status" value="1"/>
</dbReference>
<feature type="domain" description="ABC transmembrane type-1" evidence="10">
    <location>
        <begin position="37"/>
        <end position="318"/>
    </location>
</feature>
<dbReference type="CDD" id="cd07346">
    <property type="entry name" value="ABC_6TM_exporters"/>
    <property type="match status" value="1"/>
</dbReference>
<dbReference type="SMART" id="SM00382">
    <property type="entry name" value="AAA"/>
    <property type="match status" value="1"/>
</dbReference>
<dbReference type="GO" id="GO:0034040">
    <property type="term" value="F:ATPase-coupled lipid transmembrane transporter activity"/>
    <property type="evidence" value="ECO:0007669"/>
    <property type="project" value="TreeGrafter"/>
</dbReference>